<reference evidence="2 3" key="1">
    <citation type="submission" date="2023-10" db="EMBL/GenBank/DDBJ databases">
        <title>Draft genome sequence of Xylaria bambusicola isolate GMP-LS, the root and basal stem rot pathogen of sugarcane in Indonesia.</title>
        <authorList>
            <person name="Selvaraj P."/>
            <person name="Muralishankar V."/>
            <person name="Muruganantham S."/>
            <person name="Sp S."/>
            <person name="Haryani S."/>
            <person name="Lau K.J.X."/>
            <person name="Naqvi N.I."/>
        </authorList>
    </citation>
    <scope>NUCLEOTIDE SEQUENCE [LARGE SCALE GENOMIC DNA]</scope>
    <source>
        <strain evidence="2">GMP-LS</strain>
    </source>
</reference>
<accession>A0AAN7UZ48</accession>
<feature type="region of interest" description="Disordered" evidence="1">
    <location>
        <begin position="1596"/>
        <end position="1626"/>
    </location>
</feature>
<dbReference type="EMBL" id="JAWHQM010000053">
    <property type="protein sequence ID" value="KAK5635486.1"/>
    <property type="molecule type" value="Genomic_DNA"/>
</dbReference>
<evidence type="ECO:0000256" key="1">
    <source>
        <dbReference type="SAM" id="MobiDB-lite"/>
    </source>
</evidence>
<feature type="compositionally biased region" description="Basic and acidic residues" evidence="1">
    <location>
        <begin position="714"/>
        <end position="725"/>
    </location>
</feature>
<name>A0AAN7UZ48_9PEZI</name>
<feature type="region of interest" description="Disordered" evidence="1">
    <location>
        <begin position="1550"/>
        <end position="1582"/>
    </location>
</feature>
<feature type="compositionally biased region" description="Polar residues" evidence="1">
    <location>
        <begin position="1597"/>
        <end position="1610"/>
    </location>
</feature>
<feature type="region of interest" description="Disordered" evidence="1">
    <location>
        <begin position="714"/>
        <end position="756"/>
    </location>
</feature>
<sequence>MATNQNQLEFFKFLGGNSFKERQVNFQLFETSHQELSGENDLVSPKVFKQIYDDHLIPLLDARTFIVQELSSVWGAYGLLPGDLSGETLAKREELKATGEAAVVARNSYDDLIKEIVTVAVGCAERVNWNKHKNDDYQHELLKWVIEKQARLTGSISDPNNSIIRSALESVHAPLIKGFTALSKKLSIQAEKKGNSTIIKIKTKKVTLKKSSTPASPILGVKVEGEEEKEEDPKEGLKHLLNELYSDNGGDDDDGDNGGPSKKPKLDIPIGEWWGPNKSKLSCTDAFFDVVREYKAYLANPTHPVSSKAYTGALIMYLRRALAECGKDDQLWDILMKDEWNFRDKTLKACAVPTVLQPGAPESRYRLGVHGFTGLNDFKRILGGGLTDYELESKDHWPAAQGMLALALASKAENRHALRGGAADGEDGQEERLRRAIRIATHLRFRDPITLWSQLVEDASYPTGVFDARVKEVRPPMTDPNRIGQPRPMAVFRDMMSKIINTQEWNKAQGDFDLFSADEMLDKYEAVIADSKKRANAFLYQEDKLFPREPKLNEAGGKDKPKRRYGNLRDKDFAKPIGYAFRARMYQVLRLSLTWRAYIMGFRTLRDLLMEEKALLQIWDDHEELYMEWENYRWFTLSNAHEISRLENRYAARELLRKIWVNEIQGIDTALDNLRKHPNCYDDAGKALLSTQFPDDSGLATLLDSGLFDKEGQEAHTNEEAHEEANGVNIPTGVSDTEDYNAGIGGEEAVYDDNNPPDLDASRKFLEKTLVVYDKSLDNAMRANNNLDNTDPGNAATMQKNNIDIMATQQIIWSLKTELHNLNRSLNPLSEDSVGKGAALKWKIDGGDYWKNIKPLPRKAPLPLGVTSLGLGPMPGEHPKPDHPALLLGCPPGFANKQGVVDDEEYDLPTSNSPSNKSNKDTSHSNYGAWDEFLHSHRDAWANEQSTGTALISWDEWVDRAYRALRSSTMSLRVTFDEDSAYKTDISLLQHVQYAYHNRFNSKQEHNSMSWRKREMHRRALLESFAGEINTFLVKNKLPPSFPKIGALSSISPKAKMTPKTTSQPPSVSPVAKITPKTSPPKKDEAALKQLRAYLKAKNEAELNMKKITRLQNKGEPLSQKLKDSLASAKQSRKKFVTLYKNLRNSLDAAAATEADVIEQEENALLNQEIKTAEALADAEANRHQVTPTPDLDDISFEGILAGMRKAKADAGSAKTPPAVVTKPTQTPKSTKRAPIVQPKPASSNEDALKKSTEYFAEARQLLRTLREKYNVAVDAEEAAEKAAGAGEDPSLNDTLEYATKEAVKAEKEYTESKINLRLRAQAYMCQQQWGSPAETTEELRERYNDLNQGPKGWIADIIWDGAWTPTVTFAYSTWINKVITLMHEAYKAVGINSGPAYFKTLYEHFWACPGDTLEKKRKVWLYLLITDYNSRLDKNNLSHKKFVTPSSKPPADYFKATLSKDKLFAQKNAEVEAALEEAKAETPDPNSHDIIAEENPLQQFSLATNMMQRSVSPFPQQSRDSSLQQQLLQQQLAIQKKDKELQEQLQNLAVKSPSPPPAIASTSLPFAPTSSDYQKTTKKQSSMKLNLDKILGLGPSTGNPILTSGKNTLTPSSASPPPPSPTARTTDILMQDAADTPSPTPYPFSPSSLGTNPIKIVLKKASEGANNSQSNTPLKSGGGGRDDTPMGDSDDTSGLQKQEGSMNDAWPELKDMISMIWIACLGFEALRQKHGDRNGLPRPTYHPDWPRPVRVNNGIDPEYYCL</sequence>
<feature type="compositionally biased region" description="Polar residues" evidence="1">
    <location>
        <begin position="1665"/>
        <end position="1675"/>
    </location>
</feature>
<keyword evidence="3" id="KW-1185">Reference proteome</keyword>
<feature type="compositionally biased region" description="Polar residues" evidence="1">
    <location>
        <begin position="1569"/>
        <end position="1582"/>
    </location>
</feature>
<comment type="caution">
    <text evidence="2">The sequence shown here is derived from an EMBL/GenBank/DDBJ whole genome shotgun (WGS) entry which is preliminary data.</text>
</comment>
<gene>
    <name evidence="2" type="ORF">RRF57_011198</name>
</gene>
<dbReference type="Proteomes" id="UP001305414">
    <property type="component" value="Unassembled WGS sequence"/>
</dbReference>
<proteinExistence type="predicted"/>
<feature type="region of interest" description="Disordered" evidence="1">
    <location>
        <begin position="1662"/>
        <end position="1701"/>
    </location>
</feature>
<feature type="region of interest" description="Disordered" evidence="1">
    <location>
        <begin position="904"/>
        <end position="924"/>
    </location>
</feature>
<feature type="region of interest" description="Disordered" evidence="1">
    <location>
        <begin position="1054"/>
        <end position="1084"/>
    </location>
</feature>
<evidence type="ECO:0000313" key="3">
    <source>
        <dbReference type="Proteomes" id="UP001305414"/>
    </source>
</evidence>
<organism evidence="2 3">
    <name type="scientific">Xylaria bambusicola</name>
    <dbReference type="NCBI Taxonomy" id="326684"/>
    <lineage>
        <taxon>Eukaryota</taxon>
        <taxon>Fungi</taxon>
        <taxon>Dikarya</taxon>
        <taxon>Ascomycota</taxon>
        <taxon>Pezizomycotina</taxon>
        <taxon>Sordariomycetes</taxon>
        <taxon>Xylariomycetidae</taxon>
        <taxon>Xylariales</taxon>
        <taxon>Xylariaceae</taxon>
        <taxon>Xylaria</taxon>
    </lineage>
</organism>
<feature type="region of interest" description="Disordered" evidence="1">
    <location>
        <begin position="1209"/>
        <end position="1249"/>
    </location>
</feature>
<evidence type="ECO:0000313" key="2">
    <source>
        <dbReference type="EMBL" id="KAK5635486.1"/>
    </source>
</evidence>
<feature type="region of interest" description="Disordered" evidence="1">
    <location>
        <begin position="243"/>
        <end position="268"/>
    </location>
</feature>
<protein>
    <submittedName>
        <fullName evidence="2">Uncharacterized protein</fullName>
    </submittedName>
</protein>